<evidence type="ECO:0000256" key="1">
    <source>
        <dbReference type="ARBA" id="ARBA00023012"/>
    </source>
</evidence>
<keyword evidence="2" id="KW-0805">Transcription regulation</keyword>
<accession>A0A2Z6LKH2</accession>
<dbReference type="SUPFAM" id="SSF52172">
    <property type="entry name" value="CheY-like"/>
    <property type="match status" value="1"/>
</dbReference>
<evidence type="ECO:0000256" key="4">
    <source>
        <dbReference type="SAM" id="MobiDB-lite"/>
    </source>
</evidence>
<dbReference type="OrthoDB" id="1426639at2759"/>
<feature type="region of interest" description="Disordered" evidence="4">
    <location>
        <begin position="108"/>
        <end position="129"/>
    </location>
</feature>
<evidence type="ECO:0008006" key="7">
    <source>
        <dbReference type="Google" id="ProtNLM"/>
    </source>
</evidence>
<dbReference type="Proteomes" id="UP000242715">
    <property type="component" value="Unassembled WGS sequence"/>
</dbReference>
<keyword evidence="1" id="KW-0902">Two-component regulatory system</keyword>
<dbReference type="InterPro" id="IPR011006">
    <property type="entry name" value="CheY-like_superfamily"/>
</dbReference>
<name>A0A2Z6LKH2_TRISU</name>
<organism evidence="5 6">
    <name type="scientific">Trifolium subterraneum</name>
    <name type="common">Subterranean clover</name>
    <dbReference type="NCBI Taxonomy" id="3900"/>
    <lineage>
        <taxon>Eukaryota</taxon>
        <taxon>Viridiplantae</taxon>
        <taxon>Streptophyta</taxon>
        <taxon>Embryophyta</taxon>
        <taxon>Tracheophyta</taxon>
        <taxon>Spermatophyta</taxon>
        <taxon>Magnoliopsida</taxon>
        <taxon>eudicotyledons</taxon>
        <taxon>Gunneridae</taxon>
        <taxon>Pentapetalae</taxon>
        <taxon>rosids</taxon>
        <taxon>fabids</taxon>
        <taxon>Fabales</taxon>
        <taxon>Fabaceae</taxon>
        <taxon>Papilionoideae</taxon>
        <taxon>50 kb inversion clade</taxon>
        <taxon>NPAAA clade</taxon>
        <taxon>Hologalegina</taxon>
        <taxon>IRL clade</taxon>
        <taxon>Trifolieae</taxon>
        <taxon>Trifolium</taxon>
    </lineage>
</organism>
<dbReference type="InterPro" id="IPR045279">
    <property type="entry name" value="ARR-like"/>
</dbReference>
<dbReference type="GO" id="GO:0000160">
    <property type="term" value="P:phosphorelay signal transduction system"/>
    <property type="evidence" value="ECO:0007669"/>
    <property type="project" value="UniProtKB-KW"/>
</dbReference>
<keyword evidence="6" id="KW-1185">Reference proteome</keyword>
<dbReference type="Gene3D" id="1.10.10.60">
    <property type="entry name" value="Homeodomain-like"/>
    <property type="match status" value="1"/>
</dbReference>
<feature type="compositionally biased region" description="Basic and acidic residues" evidence="4">
    <location>
        <begin position="62"/>
        <end position="80"/>
    </location>
</feature>
<evidence type="ECO:0000256" key="2">
    <source>
        <dbReference type="ARBA" id="ARBA00023015"/>
    </source>
</evidence>
<dbReference type="AlphaFoldDB" id="A0A2Z6LKH2"/>
<evidence type="ECO:0000256" key="3">
    <source>
        <dbReference type="ARBA" id="ARBA00023163"/>
    </source>
</evidence>
<gene>
    <name evidence="5" type="ORF">TSUD_73800</name>
</gene>
<reference evidence="6" key="1">
    <citation type="journal article" date="2017" name="Front. Plant Sci.">
        <title>Climate Clever Clovers: New Paradigm to Reduce the Environmental Footprint of Ruminants by Breeding Low Methanogenic Forages Utilizing Haplotype Variation.</title>
        <authorList>
            <person name="Kaur P."/>
            <person name="Appels R."/>
            <person name="Bayer P.E."/>
            <person name="Keeble-Gagnere G."/>
            <person name="Wang J."/>
            <person name="Hirakawa H."/>
            <person name="Shirasawa K."/>
            <person name="Vercoe P."/>
            <person name="Stefanova K."/>
            <person name="Durmic Z."/>
            <person name="Nichols P."/>
            <person name="Revell C."/>
            <person name="Isobe S.N."/>
            <person name="Edwards D."/>
            <person name="Erskine W."/>
        </authorList>
    </citation>
    <scope>NUCLEOTIDE SEQUENCE [LARGE SCALE GENOMIC DNA]</scope>
    <source>
        <strain evidence="6">cv. Daliak</strain>
    </source>
</reference>
<dbReference type="EMBL" id="DF973126">
    <property type="protein sequence ID" value="GAU12893.1"/>
    <property type="molecule type" value="Genomic_DNA"/>
</dbReference>
<evidence type="ECO:0000313" key="5">
    <source>
        <dbReference type="EMBL" id="GAU12893.1"/>
    </source>
</evidence>
<dbReference type="PANTHER" id="PTHR43874:SF206">
    <property type="entry name" value="RESPONSE REGULATOR RECEIVER DOMAIN PROTEIN"/>
    <property type="match status" value="1"/>
</dbReference>
<sequence>MCADNTRSVVMKAIDDGACDYWVKPFTETLIQNMWQHVARKLWNENKNLELSKVEVGMKKRDNLEQESVKKNNDKPESSTKKTRVKWSSELHRKFVSVVKELNKYRDHLKKGETKKQRKQNKTAQATESSEFDFQAYDASTPHVVPNNFIPLVNAVPVNVYQTDSEDDTSSSASINQHNNWSGFETNSIINPSFLNAVNARFPNAQVRNVLLAWHNPSQNSNDSTSSNDL</sequence>
<dbReference type="PANTHER" id="PTHR43874">
    <property type="entry name" value="TWO-COMPONENT RESPONSE REGULATOR"/>
    <property type="match status" value="1"/>
</dbReference>
<proteinExistence type="predicted"/>
<protein>
    <recommendedName>
        <fullName evidence="7">Response regulatory domain-containing protein</fullName>
    </recommendedName>
</protein>
<evidence type="ECO:0000313" key="6">
    <source>
        <dbReference type="Proteomes" id="UP000242715"/>
    </source>
</evidence>
<feature type="region of interest" description="Disordered" evidence="4">
    <location>
        <begin position="62"/>
        <end position="85"/>
    </location>
</feature>
<keyword evidence="3" id="KW-0804">Transcription</keyword>
<dbReference type="GO" id="GO:0009736">
    <property type="term" value="P:cytokinin-activated signaling pathway"/>
    <property type="evidence" value="ECO:0007669"/>
    <property type="project" value="InterPro"/>
</dbReference>